<evidence type="ECO:0000256" key="3">
    <source>
        <dbReference type="SAM" id="MobiDB-lite"/>
    </source>
</evidence>
<dbReference type="NCBIfam" id="TIGR02198">
    <property type="entry name" value="rfaE_dom_I"/>
    <property type="match status" value="1"/>
</dbReference>
<feature type="compositionally biased region" description="Basic and acidic residues" evidence="3">
    <location>
        <begin position="323"/>
        <end position="333"/>
    </location>
</feature>
<keyword evidence="6" id="KW-1185">Reference proteome</keyword>
<dbReference type="CDD" id="cd01172">
    <property type="entry name" value="RfaE_like"/>
    <property type="match status" value="1"/>
</dbReference>
<organism evidence="5 6">
    <name type="scientific">Ideonella lacteola</name>
    <dbReference type="NCBI Taxonomy" id="2984193"/>
    <lineage>
        <taxon>Bacteria</taxon>
        <taxon>Pseudomonadati</taxon>
        <taxon>Pseudomonadota</taxon>
        <taxon>Betaproteobacteria</taxon>
        <taxon>Burkholderiales</taxon>
        <taxon>Sphaerotilaceae</taxon>
        <taxon>Ideonella</taxon>
    </lineage>
</organism>
<reference evidence="5 6" key="1">
    <citation type="submission" date="2024-04" db="EMBL/GenBank/DDBJ databases">
        <title>Novel species of the genus Ideonella isolated from streams.</title>
        <authorList>
            <person name="Lu H."/>
        </authorList>
    </citation>
    <scope>NUCLEOTIDE SEQUENCE [LARGE SCALE GENOMIC DNA]</scope>
    <source>
        <strain evidence="5 6">DXS29W</strain>
    </source>
</reference>
<name>A0ABU9BHQ8_9BURK</name>
<dbReference type="GO" id="GO:0016301">
    <property type="term" value="F:kinase activity"/>
    <property type="evidence" value="ECO:0007669"/>
    <property type="project" value="UniProtKB-KW"/>
</dbReference>
<feature type="domain" description="Carbohydrate kinase PfkB" evidence="4">
    <location>
        <begin position="5"/>
        <end position="295"/>
    </location>
</feature>
<dbReference type="Pfam" id="PF00294">
    <property type="entry name" value="PfkB"/>
    <property type="match status" value="1"/>
</dbReference>
<feature type="region of interest" description="Disordered" evidence="3">
    <location>
        <begin position="302"/>
        <end position="333"/>
    </location>
</feature>
<dbReference type="EMBL" id="JBBUTG010000001">
    <property type="protein sequence ID" value="MEK8029251.1"/>
    <property type="molecule type" value="Genomic_DNA"/>
</dbReference>
<dbReference type="PANTHER" id="PTHR46969">
    <property type="entry name" value="BIFUNCTIONAL PROTEIN HLDE"/>
    <property type="match status" value="1"/>
</dbReference>
<dbReference type="PANTHER" id="PTHR46969:SF1">
    <property type="entry name" value="BIFUNCTIONAL PROTEIN HLDE"/>
    <property type="match status" value="1"/>
</dbReference>
<dbReference type="SUPFAM" id="SSF53613">
    <property type="entry name" value="Ribokinase-like"/>
    <property type="match status" value="1"/>
</dbReference>
<dbReference type="Gene3D" id="3.40.1190.20">
    <property type="match status" value="1"/>
</dbReference>
<evidence type="ECO:0000313" key="5">
    <source>
        <dbReference type="EMBL" id="MEK8029251.1"/>
    </source>
</evidence>
<evidence type="ECO:0000313" key="6">
    <source>
        <dbReference type="Proteomes" id="UP001371218"/>
    </source>
</evidence>
<evidence type="ECO:0000259" key="4">
    <source>
        <dbReference type="Pfam" id="PF00294"/>
    </source>
</evidence>
<evidence type="ECO:0000256" key="2">
    <source>
        <dbReference type="ARBA" id="ARBA00022777"/>
    </source>
</evidence>
<proteinExistence type="predicted"/>
<sequence>MDISQQILVVGDAMLDRYWDGSVDRISPEAPVPVLRVTRRYDRAGGAANVALNLAALGARVTLLTLAGRDEAGDALERILREAGVRLERVADPAYPTIQKIRCVSRQHQMLRADFESPPLPGMLEALAKRYAALLNQHDLVVLSDYAKGALSHCEYLIERARGDGKPVLVDPKGLDWSRYAGATLVKPNLGEFKAVAGTWADDAAFARLAVALRKRFGWTYLLVTQGEAGMTMFNGRGMVHEPARVREVFDVSGAGDTVLATLAWRMSAGDDAFEAMRWANRAAGLVVAKFGTSTVPRDELLASMREAGPAPAPTPLPRRNGPARDRSESCVS</sequence>
<dbReference type="PROSITE" id="PS00583">
    <property type="entry name" value="PFKB_KINASES_1"/>
    <property type="match status" value="1"/>
</dbReference>
<dbReference type="InterPro" id="IPR029056">
    <property type="entry name" value="Ribokinase-like"/>
</dbReference>
<dbReference type="InterPro" id="IPR002173">
    <property type="entry name" value="Carboh/pur_kinase_PfkB_CS"/>
</dbReference>
<keyword evidence="1" id="KW-0808">Transferase</keyword>
<keyword evidence="2 5" id="KW-0418">Kinase</keyword>
<dbReference type="InterPro" id="IPR011611">
    <property type="entry name" value="PfkB_dom"/>
</dbReference>
<comment type="caution">
    <text evidence="5">The sequence shown here is derived from an EMBL/GenBank/DDBJ whole genome shotgun (WGS) entry which is preliminary data.</text>
</comment>
<dbReference type="RefSeq" id="WP_341423595.1">
    <property type="nucleotide sequence ID" value="NZ_JBBUTG010000001.1"/>
</dbReference>
<evidence type="ECO:0000256" key="1">
    <source>
        <dbReference type="ARBA" id="ARBA00022679"/>
    </source>
</evidence>
<accession>A0ABU9BHQ8</accession>
<dbReference type="Proteomes" id="UP001371218">
    <property type="component" value="Unassembled WGS sequence"/>
</dbReference>
<dbReference type="InterPro" id="IPR011913">
    <property type="entry name" value="RfaE_dom_I"/>
</dbReference>
<protein>
    <submittedName>
        <fullName evidence="5">D-glycero-beta-D-manno-heptose-7-phosphate kinase</fullName>
    </submittedName>
</protein>
<gene>
    <name evidence="5" type="primary">rfaE1</name>
    <name evidence="5" type="ORF">AACH06_00340</name>
</gene>